<dbReference type="FunFam" id="3.40.50.2000:FF:000019">
    <property type="entry name" value="Glycosyltransferase"/>
    <property type="match status" value="1"/>
</dbReference>
<dbReference type="OrthoDB" id="5835829at2759"/>
<dbReference type="EMBL" id="JAMYWD010000010">
    <property type="protein sequence ID" value="KAJ4959319.1"/>
    <property type="molecule type" value="Genomic_DNA"/>
</dbReference>
<dbReference type="InterPro" id="IPR002213">
    <property type="entry name" value="UDP_glucos_trans"/>
</dbReference>
<sequence>MEQQHHFLLLTFPAQGHINPTLEFAKRLLLTGARVTFATSLSAYRRMENTSSAPAGLTFAPFSDGYDDGFNPSDAGHDNHLSEIKRLGSKFLTELAANLAKEGCPITCIVYSLVLPWAAQLARDLGVPSALLWIQPATVLSLYYYYFHGYQAVMTSDQIDLPGLPPLTSRDVPSFFLESEKHTSSALQAFQEQFETLEQETKPWVLVNTFDALEPQSLRAIGKLNLIGIGPLLNNPTDKSFRADLFHRGSKDYMEWLNSKTDASVVYVSFGSLAELSKTQMEAIGNGLLESRRPFLWVIRKGKEDKEKAKIMARFEEMNEEGLIVPWCSQVEVLSHPSVGCFVTHCGWNSTLEGLVAGVPMVAFPQWSDQPTNAKLIQDVWRTGVRVKVSDEDGIVKSEEIVRCLDMIMEEENGKEMRKNAKRWSVLAKEAVKEGGSSDRNIRAFMEEIDA</sequence>
<reference evidence="5" key="1">
    <citation type="journal article" date="2023" name="Plant J.">
        <title>The genome of the king protea, Protea cynaroides.</title>
        <authorList>
            <person name="Chang J."/>
            <person name="Duong T.A."/>
            <person name="Schoeman C."/>
            <person name="Ma X."/>
            <person name="Roodt D."/>
            <person name="Barker N."/>
            <person name="Li Z."/>
            <person name="Van de Peer Y."/>
            <person name="Mizrachi E."/>
        </authorList>
    </citation>
    <scope>NUCLEOTIDE SEQUENCE</scope>
    <source>
        <tissue evidence="5">Young leaves</tissue>
    </source>
</reference>
<name>A0A9Q0H8X7_9MAGN</name>
<dbReference type="Proteomes" id="UP001141806">
    <property type="component" value="Unassembled WGS sequence"/>
</dbReference>
<dbReference type="AlphaFoldDB" id="A0A9Q0H8X7"/>
<evidence type="ECO:0000256" key="2">
    <source>
        <dbReference type="ARBA" id="ARBA00022679"/>
    </source>
</evidence>
<dbReference type="SUPFAM" id="SSF53756">
    <property type="entry name" value="UDP-Glycosyltransferase/glycogen phosphorylase"/>
    <property type="match status" value="1"/>
</dbReference>
<accession>A0A9Q0H8X7</accession>
<keyword evidence="3" id="KW-0328">Glycosyltransferase</keyword>
<evidence type="ECO:0000313" key="5">
    <source>
        <dbReference type="EMBL" id="KAJ4959319.1"/>
    </source>
</evidence>
<comment type="caution">
    <text evidence="5">The sequence shown here is derived from an EMBL/GenBank/DDBJ whole genome shotgun (WGS) entry which is preliminary data.</text>
</comment>
<protein>
    <recommendedName>
        <fullName evidence="4">Glycosyltransferase</fullName>
        <ecNumber evidence="4">2.4.1.-</ecNumber>
    </recommendedName>
</protein>
<evidence type="ECO:0000256" key="1">
    <source>
        <dbReference type="ARBA" id="ARBA00009995"/>
    </source>
</evidence>
<dbReference type="PANTHER" id="PTHR11926:SF1534">
    <property type="entry name" value="GLYCOSYLTRANSFERASE"/>
    <property type="match status" value="1"/>
</dbReference>
<dbReference type="Gene3D" id="3.40.50.2000">
    <property type="entry name" value="Glycogen Phosphorylase B"/>
    <property type="match status" value="2"/>
</dbReference>
<dbReference type="Pfam" id="PF00201">
    <property type="entry name" value="UDPGT"/>
    <property type="match status" value="1"/>
</dbReference>
<comment type="similarity">
    <text evidence="1 3">Belongs to the UDP-glycosyltransferase family.</text>
</comment>
<dbReference type="CDD" id="cd03784">
    <property type="entry name" value="GT1_Gtf-like"/>
    <property type="match status" value="1"/>
</dbReference>
<dbReference type="EC" id="2.4.1.-" evidence="4"/>
<evidence type="ECO:0000256" key="4">
    <source>
        <dbReference type="RuleBase" id="RU362057"/>
    </source>
</evidence>
<evidence type="ECO:0000256" key="3">
    <source>
        <dbReference type="RuleBase" id="RU003718"/>
    </source>
</evidence>
<proteinExistence type="inferred from homology"/>
<keyword evidence="6" id="KW-1185">Reference proteome</keyword>
<dbReference type="PROSITE" id="PS00375">
    <property type="entry name" value="UDPGT"/>
    <property type="match status" value="1"/>
</dbReference>
<dbReference type="GO" id="GO:0080044">
    <property type="term" value="F:quercetin 7-O-glucosyltransferase activity"/>
    <property type="evidence" value="ECO:0007669"/>
    <property type="project" value="TreeGrafter"/>
</dbReference>
<gene>
    <name evidence="5" type="ORF">NE237_026430</name>
</gene>
<organism evidence="5 6">
    <name type="scientific">Protea cynaroides</name>
    <dbReference type="NCBI Taxonomy" id="273540"/>
    <lineage>
        <taxon>Eukaryota</taxon>
        <taxon>Viridiplantae</taxon>
        <taxon>Streptophyta</taxon>
        <taxon>Embryophyta</taxon>
        <taxon>Tracheophyta</taxon>
        <taxon>Spermatophyta</taxon>
        <taxon>Magnoliopsida</taxon>
        <taxon>Proteales</taxon>
        <taxon>Proteaceae</taxon>
        <taxon>Protea</taxon>
    </lineage>
</organism>
<evidence type="ECO:0000313" key="6">
    <source>
        <dbReference type="Proteomes" id="UP001141806"/>
    </source>
</evidence>
<keyword evidence="2 3" id="KW-0808">Transferase</keyword>
<dbReference type="GO" id="GO:0080043">
    <property type="term" value="F:quercetin 3-O-glucosyltransferase activity"/>
    <property type="evidence" value="ECO:0007669"/>
    <property type="project" value="TreeGrafter"/>
</dbReference>
<dbReference type="InterPro" id="IPR035595">
    <property type="entry name" value="UDP_glycos_trans_CS"/>
</dbReference>
<dbReference type="PANTHER" id="PTHR11926">
    <property type="entry name" value="GLUCOSYL/GLUCURONOSYL TRANSFERASES"/>
    <property type="match status" value="1"/>
</dbReference>